<comment type="caution">
    <text evidence="5">The sequence shown here is derived from an EMBL/GenBank/DDBJ whole genome shotgun (WGS) entry which is preliminary data.</text>
</comment>
<dbReference type="EMBL" id="QFOI01000124">
    <property type="protein sequence ID" value="PZP49172.1"/>
    <property type="molecule type" value="Genomic_DNA"/>
</dbReference>
<dbReference type="SUPFAM" id="SSF53822">
    <property type="entry name" value="Periplasmic binding protein-like I"/>
    <property type="match status" value="1"/>
</dbReference>
<dbReference type="GO" id="GO:0003677">
    <property type="term" value="F:DNA binding"/>
    <property type="evidence" value="ECO:0007669"/>
    <property type="project" value="UniProtKB-KW"/>
</dbReference>
<evidence type="ECO:0000256" key="1">
    <source>
        <dbReference type="ARBA" id="ARBA00023015"/>
    </source>
</evidence>
<gene>
    <name evidence="5" type="ORF">DI598_08500</name>
</gene>
<evidence type="ECO:0000313" key="6">
    <source>
        <dbReference type="Proteomes" id="UP000249645"/>
    </source>
</evidence>
<dbReference type="Pfam" id="PF00392">
    <property type="entry name" value="GntR"/>
    <property type="match status" value="1"/>
</dbReference>
<keyword evidence="1" id="KW-0805">Transcription regulation</keyword>
<dbReference type="Proteomes" id="UP000249645">
    <property type="component" value="Unassembled WGS sequence"/>
</dbReference>
<dbReference type="InterPro" id="IPR000524">
    <property type="entry name" value="Tscrpt_reg_HTH_GntR"/>
</dbReference>
<sequence length="324" mass="36875">YIQLSNAIVKAIEDGFLAVNDSLPSLNQLSNELELAKDTVEKAYGILKKKKIIGSVSGKGYFVLDSVQQDLKILLLFNKLSAHKKIIYDSFVETLGDKAAISFYVYNNDFHLFRKILLQKIKDGGYSHYVIIPHFYNQEDKAIELINTLPKEKLVLMDKNIPEIVNPFASVYEDFENDIYFALQKINKKIDKYSTINIIFPEESQHHQDILNGVKKYCLQENIPLQILPSIEKKHIQTNSLFITLMEDDLVKLVEKTIDSQLKVGKDIGIISYNEVAIKKIILNGITTFSTNFEMMGKDAANAILNHSSVKKAIPFKVNVRDSI</sequence>
<dbReference type="Gene3D" id="3.40.50.2300">
    <property type="match status" value="2"/>
</dbReference>
<organism evidence="5 6">
    <name type="scientific">Pseudopedobacter saltans</name>
    <dbReference type="NCBI Taxonomy" id="151895"/>
    <lineage>
        <taxon>Bacteria</taxon>
        <taxon>Pseudomonadati</taxon>
        <taxon>Bacteroidota</taxon>
        <taxon>Sphingobacteriia</taxon>
        <taxon>Sphingobacteriales</taxon>
        <taxon>Sphingobacteriaceae</taxon>
        <taxon>Pseudopedobacter</taxon>
    </lineage>
</organism>
<reference evidence="5 6" key="1">
    <citation type="submission" date="2017-11" db="EMBL/GenBank/DDBJ databases">
        <title>Infants hospitalized years apart are colonized by the same room-sourced microbial strains.</title>
        <authorList>
            <person name="Brooks B."/>
            <person name="Olm M.R."/>
            <person name="Firek B.A."/>
            <person name="Baker R."/>
            <person name="Thomas B.C."/>
            <person name="Morowitz M.J."/>
            <person name="Banfield J.F."/>
        </authorList>
    </citation>
    <scope>NUCLEOTIDE SEQUENCE [LARGE SCALE GENOMIC DNA]</scope>
    <source>
        <strain evidence="5">S2_009_000_R2_76</strain>
    </source>
</reference>
<proteinExistence type="predicted"/>
<keyword evidence="3" id="KW-0804">Transcription</keyword>
<dbReference type="PANTHER" id="PTHR38445">
    <property type="entry name" value="HTH-TYPE TRANSCRIPTIONAL REPRESSOR YTRA"/>
    <property type="match status" value="1"/>
</dbReference>
<dbReference type="InterPro" id="IPR028082">
    <property type="entry name" value="Peripla_BP_I"/>
</dbReference>
<dbReference type="PANTHER" id="PTHR38445:SF10">
    <property type="entry name" value="GNTR-FAMILY TRANSCRIPTIONAL REGULATOR"/>
    <property type="match status" value="1"/>
</dbReference>
<dbReference type="Gene3D" id="1.10.10.10">
    <property type="entry name" value="Winged helix-like DNA-binding domain superfamily/Winged helix DNA-binding domain"/>
    <property type="match status" value="1"/>
</dbReference>
<dbReference type="InterPro" id="IPR036390">
    <property type="entry name" value="WH_DNA-bd_sf"/>
</dbReference>
<protein>
    <submittedName>
        <fullName evidence="5">Transcriptional regulator</fullName>
    </submittedName>
</protein>
<dbReference type="PROSITE" id="PS50949">
    <property type="entry name" value="HTH_GNTR"/>
    <property type="match status" value="1"/>
</dbReference>
<dbReference type="CDD" id="cd07377">
    <property type="entry name" value="WHTH_GntR"/>
    <property type="match status" value="1"/>
</dbReference>
<dbReference type="SMART" id="SM00345">
    <property type="entry name" value="HTH_GNTR"/>
    <property type="match status" value="1"/>
</dbReference>
<dbReference type="InterPro" id="IPR036388">
    <property type="entry name" value="WH-like_DNA-bd_sf"/>
</dbReference>
<feature type="non-terminal residue" evidence="5">
    <location>
        <position position="1"/>
    </location>
</feature>
<evidence type="ECO:0000256" key="3">
    <source>
        <dbReference type="ARBA" id="ARBA00023163"/>
    </source>
</evidence>
<evidence type="ECO:0000259" key="4">
    <source>
        <dbReference type="PROSITE" id="PS50949"/>
    </source>
</evidence>
<evidence type="ECO:0000313" key="5">
    <source>
        <dbReference type="EMBL" id="PZP49172.1"/>
    </source>
</evidence>
<feature type="domain" description="HTH gntR-type" evidence="4">
    <location>
        <begin position="1"/>
        <end position="66"/>
    </location>
</feature>
<accession>A0A2W5H0B4</accession>
<dbReference type="AlphaFoldDB" id="A0A2W5H0B4"/>
<evidence type="ECO:0000256" key="2">
    <source>
        <dbReference type="ARBA" id="ARBA00023125"/>
    </source>
</evidence>
<dbReference type="GO" id="GO:0003700">
    <property type="term" value="F:DNA-binding transcription factor activity"/>
    <property type="evidence" value="ECO:0007669"/>
    <property type="project" value="InterPro"/>
</dbReference>
<name>A0A2W5H0B4_9SPHI</name>
<keyword evidence="2" id="KW-0238">DNA-binding</keyword>
<dbReference type="SUPFAM" id="SSF46785">
    <property type="entry name" value="Winged helix' DNA-binding domain"/>
    <property type="match status" value="1"/>
</dbReference>